<protein>
    <submittedName>
        <fullName evidence="1">Uncharacterized protein</fullName>
    </submittedName>
</protein>
<gene>
    <name evidence="1" type="ORF">CY0110_11277</name>
</gene>
<accession>A3IV38</accession>
<reference evidence="1 2" key="1">
    <citation type="submission" date="2007-03" db="EMBL/GenBank/DDBJ databases">
        <authorList>
            <person name="Stal L."/>
            <person name="Ferriera S."/>
            <person name="Johnson J."/>
            <person name="Kravitz S."/>
            <person name="Beeson K."/>
            <person name="Sutton G."/>
            <person name="Rogers Y.-H."/>
            <person name="Friedman R."/>
            <person name="Frazier M."/>
            <person name="Venter J.C."/>
        </authorList>
    </citation>
    <scope>NUCLEOTIDE SEQUENCE [LARGE SCALE GENOMIC DNA]</scope>
    <source>
        <strain evidence="1 2">CCY0110</strain>
    </source>
</reference>
<keyword evidence="2" id="KW-1185">Reference proteome</keyword>
<dbReference type="InterPro" id="IPR022573">
    <property type="entry name" value="DUF2887"/>
</dbReference>
<comment type="caution">
    <text evidence="1">The sequence shown here is derived from an EMBL/GenBank/DDBJ whole genome shotgun (WGS) entry which is preliminary data.</text>
</comment>
<sequence>MDNRQPYQEVLNSQRITHIYLDELENINQASIRY</sequence>
<evidence type="ECO:0000313" key="2">
    <source>
        <dbReference type="Proteomes" id="UP000003781"/>
    </source>
</evidence>
<dbReference type="EMBL" id="AAXW01000039">
    <property type="protein sequence ID" value="EAZ89692.1"/>
    <property type="molecule type" value="Genomic_DNA"/>
</dbReference>
<dbReference type="Pfam" id="PF11103">
    <property type="entry name" value="DUF2887"/>
    <property type="match status" value="1"/>
</dbReference>
<name>A3IV38_9CHRO</name>
<dbReference type="Proteomes" id="UP000003781">
    <property type="component" value="Unassembled WGS sequence"/>
</dbReference>
<proteinExistence type="predicted"/>
<evidence type="ECO:0000313" key="1">
    <source>
        <dbReference type="EMBL" id="EAZ89692.1"/>
    </source>
</evidence>
<organism evidence="1 2">
    <name type="scientific">Crocosphaera chwakensis CCY0110</name>
    <dbReference type="NCBI Taxonomy" id="391612"/>
    <lineage>
        <taxon>Bacteria</taxon>
        <taxon>Bacillati</taxon>
        <taxon>Cyanobacteriota</taxon>
        <taxon>Cyanophyceae</taxon>
        <taxon>Oscillatoriophycideae</taxon>
        <taxon>Chroococcales</taxon>
        <taxon>Aphanothecaceae</taxon>
        <taxon>Crocosphaera</taxon>
        <taxon>Crocosphaera chwakensis</taxon>
    </lineage>
</organism>
<dbReference type="AlphaFoldDB" id="A3IV38"/>